<gene>
    <name evidence="2" type="ORF">V6N12_030167</name>
</gene>
<evidence type="ECO:0000256" key="1">
    <source>
        <dbReference type="SAM" id="Phobius"/>
    </source>
</evidence>
<evidence type="ECO:0000313" key="3">
    <source>
        <dbReference type="Proteomes" id="UP001472677"/>
    </source>
</evidence>
<accession>A0ABR2C044</accession>
<name>A0ABR2C044_9ROSI</name>
<keyword evidence="1" id="KW-0812">Transmembrane</keyword>
<proteinExistence type="predicted"/>
<sequence>MENRENWAEEGRVREGKWREKGEGIEIILRKRERKSAVVAVVEGKETMGMRADSGTGRKGTFSELLPFPSFDPHCALYLIFFFFFFFSFNN</sequence>
<reference evidence="2 3" key="1">
    <citation type="journal article" date="2024" name="G3 (Bethesda)">
        <title>Genome assembly of Hibiscus sabdariffa L. provides insights into metabolisms of medicinal natural products.</title>
        <authorList>
            <person name="Kim T."/>
        </authorList>
    </citation>
    <scope>NUCLEOTIDE SEQUENCE [LARGE SCALE GENOMIC DNA]</scope>
    <source>
        <strain evidence="2">TK-2024</strain>
        <tissue evidence="2">Old leaves</tissue>
    </source>
</reference>
<keyword evidence="1" id="KW-0472">Membrane</keyword>
<dbReference type="Proteomes" id="UP001472677">
    <property type="component" value="Unassembled WGS sequence"/>
</dbReference>
<dbReference type="EMBL" id="JBBPBM010000071">
    <property type="protein sequence ID" value="KAK8512751.1"/>
    <property type="molecule type" value="Genomic_DNA"/>
</dbReference>
<protein>
    <submittedName>
        <fullName evidence="2">Uncharacterized protein</fullName>
    </submittedName>
</protein>
<evidence type="ECO:0000313" key="2">
    <source>
        <dbReference type="EMBL" id="KAK8512751.1"/>
    </source>
</evidence>
<comment type="caution">
    <text evidence="2">The sequence shown here is derived from an EMBL/GenBank/DDBJ whole genome shotgun (WGS) entry which is preliminary data.</text>
</comment>
<keyword evidence="1" id="KW-1133">Transmembrane helix</keyword>
<keyword evidence="3" id="KW-1185">Reference proteome</keyword>
<feature type="transmembrane region" description="Helical" evidence="1">
    <location>
        <begin position="71"/>
        <end position="89"/>
    </location>
</feature>
<organism evidence="2 3">
    <name type="scientific">Hibiscus sabdariffa</name>
    <name type="common">roselle</name>
    <dbReference type="NCBI Taxonomy" id="183260"/>
    <lineage>
        <taxon>Eukaryota</taxon>
        <taxon>Viridiplantae</taxon>
        <taxon>Streptophyta</taxon>
        <taxon>Embryophyta</taxon>
        <taxon>Tracheophyta</taxon>
        <taxon>Spermatophyta</taxon>
        <taxon>Magnoliopsida</taxon>
        <taxon>eudicotyledons</taxon>
        <taxon>Gunneridae</taxon>
        <taxon>Pentapetalae</taxon>
        <taxon>rosids</taxon>
        <taxon>malvids</taxon>
        <taxon>Malvales</taxon>
        <taxon>Malvaceae</taxon>
        <taxon>Malvoideae</taxon>
        <taxon>Hibiscus</taxon>
    </lineage>
</organism>